<evidence type="ECO:0000313" key="6">
    <source>
        <dbReference type="Proteomes" id="UP000582231"/>
    </source>
</evidence>
<keyword evidence="2 5" id="KW-0238">DNA-binding</keyword>
<dbReference type="AlphaFoldDB" id="A0A852RZA4"/>
<dbReference type="InterPro" id="IPR028082">
    <property type="entry name" value="Peripla_BP_I"/>
</dbReference>
<dbReference type="InterPro" id="IPR046335">
    <property type="entry name" value="LacI/GalR-like_sensor"/>
</dbReference>
<dbReference type="PROSITE" id="PS00356">
    <property type="entry name" value="HTH_LACI_1"/>
    <property type="match status" value="1"/>
</dbReference>
<dbReference type="GO" id="GO:0003700">
    <property type="term" value="F:DNA-binding transcription factor activity"/>
    <property type="evidence" value="ECO:0007669"/>
    <property type="project" value="TreeGrafter"/>
</dbReference>
<dbReference type="PRINTS" id="PR00036">
    <property type="entry name" value="HTHLACI"/>
</dbReference>
<dbReference type="PANTHER" id="PTHR30146:SF153">
    <property type="entry name" value="LACTOSE OPERON REPRESSOR"/>
    <property type="match status" value="1"/>
</dbReference>
<dbReference type="CDD" id="cd01392">
    <property type="entry name" value="HTH_LacI"/>
    <property type="match status" value="1"/>
</dbReference>
<dbReference type="InterPro" id="IPR010982">
    <property type="entry name" value="Lambda_DNA-bd_dom_sf"/>
</dbReference>
<evidence type="ECO:0000256" key="2">
    <source>
        <dbReference type="ARBA" id="ARBA00023125"/>
    </source>
</evidence>
<dbReference type="PANTHER" id="PTHR30146">
    <property type="entry name" value="LACI-RELATED TRANSCRIPTIONAL REPRESSOR"/>
    <property type="match status" value="1"/>
</dbReference>
<dbReference type="SUPFAM" id="SSF53822">
    <property type="entry name" value="Periplasmic binding protein-like I"/>
    <property type="match status" value="1"/>
</dbReference>
<dbReference type="RefSeq" id="WP_179728163.1">
    <property type="nucleotide sequence ID" value="NZ_BAABEF010000001.1"/>
</dbReference>
<dbReference type="SUPFAM" id="SSF47413">
    <property type="entry name" value="lambda repressor-like DNA-binding domains"/>
    <property type="match status" value="1"/>
</dbReference>
<dbReference type="SMART" id="SM00354">
    <property type="entry name" value="HTH_LACI"/>
    <property type="match status" value="1"/>
</dbReference>
<sequence length="334" mass="34915">MKPTILDVARAAGVSVATVSNALNDTGRASAATRARVREVAATMGYRPNAAGRTLRTGRTGVLALAVTTFGEQTWNYAEIAYYAHMVAAATSAAHAHRYALTVLPASLDADGWHAVAADGVVLLDSPEGDPAARVLRARGIPIAFDGRPHELGPLDSWVDNDHAATMAVVLAHLREQGARRIALLAQNTSDHYTRDCLAAYRSQVDRPRIALTESTDPVGRAEAEQLLRDGADAVYSLLDDGGRGIVAAADALGLRVPDDVLVVTASEDPTYASTSPPVSTVSLRPADTISAAVDALVATLAGGSPSVRDDLTTDLVVRPSSLRRSVPVRASSS</sequence>
<dbReference type="Pfam" id="PF00356">
    <property type="entry name" value="LacI"/>
    <property type="match status" value="1"/>
</dbReference>
<dbReference type="GO" id="GO:0000976">
    <property type="term" value="F:transcription cis-regulatory region binding"/>
    <property type="evidence" value="ECO:0007669"/>
    <property type="project" value="TreeGrafter"/>
</dbReference>
<dbReference type="Pfam" id="PF13377">
    <property type="entry name" value="Peripla_BP_3"/>
    <property type="match status" value="1"/>
</dbReference>
<gene>
    <name evidence="5" type="ORF">BJ958_003458</name>
</gene>
<keyword evidence="6" id="KW-1185">Reference proteome</keyword>
<evidence type="ECO:0000256" key="1">
    <source>
        <dbReference type="ARBA" id="ARBA00023015"/>
    </source>
</evidence>
<evidence type="ECO:0000259" key="4">
    <source>
        <dbReference type="PROSITE" id="PS50932"/>
    </source>
</evidence>
<organism evidence="5 6">
    <name type="scientific">Nocardioides kongjuensis</name>
    <dbReference type="NCBI Taxonomy" id="349522"/>
    <lineage>
        <taxon>Bacteria</taxon>
        <taxon>Bacillati</taxon>
        <taxon>Actinomycetota</taxon>
        <taxon>Actinomycetes</taxon>
        <taxon>Propionibacteriales</taxon>
        <taxon>Nocardioidaceae</taxon>
        <taxon>Nocardioides</taxon>
    </lineage>
</organism>
<dbReference type="EMBL" id="JACCBF010000001">
    <property type="protein sequence ID" value="NYD31912.1"/>
    <property type="molecule type" value="Genomic_DNA"/>
</dbReference>
<accession>A0A852RZA4</accession>
<dbReference type="PROSITE" id="PS50932">
    <property type="entry name" value="HTH_LACI_2"/>
    <property type="match status" value="1"/>
</dbReference>
<protein>
    <submittedName>
        <fullName evidence="5">DNA-binding LacI/PurR family transcriptional regulator</fullName>
    </submittedName>
</protein>
<keyword evidence="1" id="KW-0805">Transcription regulation</keyword>
<comment type="caution">
    <text evidence="5">The sequence shown here is derived from an EMBL/GenBank/DDBJ whole genome shotgun (WGS) entry which is preliminary data.</text>
</comment>
<feature type="domain" description="HTH lacI-type" evidence="4">
    <location>
        <begin position="3"/>
        <end position="57"/>
    </location>
</feature>
<reference evidence="5 6" key="1">
    <citation type="submission" date="2020-07" db="EMBL/GenBank/DDBJ databases">
        <title>Sequencing the genomes of 1000 actinobacteria strains.</title>
        <authorList>
            <person name="Klenk H.-P."/>
        </authorList>
    </citation>
    <scope>NUCLEOTIDE SEQUENCE [LARGE SCALE GENOMIC DNA]</scope>
    <source>
        <strain evidence="5 6">DSM 19082</strain>
    </source>
</reference>
<dbReference type="Gene3D" id="3.40.50.2300">
    <property type="match status" value="2"/>
</dbReference>
<keyword evidence="3" id="KW-0804">Transcription</keyword>
<dbReference type="Gene3D" id="1.10.260.40">
    <property type="entry name" value="lambda repressor-like DNA-binding domains"/>
    <property type="match status" value="1"/>
</dbReference>
<evidence type="ECO:0000313" key="5">
    <source>
        <dbReference type="EMBL" id="NYD31912.1"/>
    </source>
</evidence>
<dbReference type="InterPro" id="IPR000843">
    <property type="entry name" value="HTH_LacI"/>
</dbReference>
<name>A0A852RZA4_9ACTN</name>
<dbReference type="Proteomes" id="UP000582231">
    <property type="component" value="Unassembled WGS sequence"/>
</dbReference>
<evidence type="ECO:0000256" key="3">
    <source>
        <dbReference type="ARBA" id="ARBA00023163"/>
    </source>
</evidence>
<proteinExistence type="predicted"/>